<feature type="compositionally biased region" description="Polar residues" evidence="6">
    <location>
        <begin position="52"/>
        <end position="68"/>
    </location>
</feature>
<feature type="compositionally biased region" description="Polar residues" evidence="6">
    <location>
        <begin position="184"/>
        <end position="203"/>
    </location>
</feature>
<sequence length="987" mass="109772">MCFHGLSIRPCIHWPGCFLARYLASSAVMPGTAEVEVLLDGSAVHTKVRKGQSVSSPGDKVSNSKMSSTFRIPKRKTPEDRCTQMESPLSKLQDSQVQKMQWTPLSESGRKPQGCRHMNGNSSSNHNQMARSSNSIGRMHARLVLTDILKTEEGWEYLSRGSSRPKRASDSLCQDRPLPKRTSDPSSQDQRRQTGSGSGQPWRSSEGLRSPLQSSRSRTADADPEQALEKDTARPPRAEGERTPSEGQKHRRPSSGNENSETENKKKEGRRDSLGRSNGVENGDGERRGVGPSRGSVLCHSGESVGGGVTPKRPPVEESPRRGVGVTPKRPLAEDSQTPLKSGEREKKTPQKLPNSSSRPKKLKLSTAEPIVLSSDDDDGVEEEGDPPPGSPRVMVLPPSSRVETLNQGHPGDENDTQVFDEEMMSGLDLPVSPAIVKLPFFTLHVGTLRAEASGSIVITNDCITIPLKDCTGEVEVSISLVSSELRRYGVWDGSVLCDGEATDSDSAPAPSLLFLWVSDAQAQLVQTELSIIHPVQGTGPASPFLLLSLRDSLEGLQGVLLASFMEVLALHRGAQDLMHPFSWSQGVAMIRSSGRDPHLLSLLGLESEPVPSPEEQAEPCPAPAEQDSPARPKPSYTLCHCRIRSSYAVSIATRPSSKWTRYKHQGPPRRLILFPPPPSKGGITVTTEDLECLDSGEFLNDVIIDFYLKYLMLEKAPKAVAERSHIFSSFFYKQLTRKDNASEEASGFSAQHRRHQRVRTWTRHVDIFNKDYLFVPVNQEAHWYLVVICFPGLLEPKYEKWSRSGTGDPGTQGEQGNQPDGVTKTPDTKQRNSQEQLARGVDRDQRRAAHSVLECTQLGCKRETVYKRPCILIMDSLKLSSHERILKLLREYLQVEWEVRRNTPRDFTAEQMKGSYCRVPLQDNSSDCGVYLLQYVESFLQNPVVHFDLPLRLEHWFPRQQIRRKRDEIRDLVLQLHRKQQGCGGS</sequence>
<evidence type="ECO:0000256" key="2">
    <source>
        <dbReference type="ARBA" id="ARBA00022553"/>
    </source>
</evidence>
<dbReference type="GO" id="GO:0006508">
    <property type="term" value="P:proteolysis"/>
    <property type="evidence" value="ECO:0007669"/>
    <property type="project" value="UniProtKB-KW"/>
</dbReference>
<feature type="compositionally biased region" description="Acidic residues" evidence="6">
    <location>
        <begin position="375"/>
        <end position="386"/>
    </location>
</feature>
<feature type="region of interest" description="Disordered" evidence="6">
    <location>
        <begin position="49"/>
        <end position="68"/>
    </location>
</feature>
<feature type="compositionally biased region" description="Basic and acidic residues" evidence="6">
    <location>
        <begin position="227"/>
        <end position="248"/>
    </location>
</feature>
<dbReference type="GO" id="GO:0016926">
    <property type="term" value="P:protein desumoylation"/>
    <property type="evidence" value="ECO:0007669"/>
    <property type="project" value="TreeGrafter"/>
</dbReference>
<feature type="domain" description="Ubiquitin-like protease family profile" evidence="7">
    <location>
        <begin position="684"/>
        <end position="940"/>
    </location>
</feature>
<dbReference type="PANTHER" id="PTHR46896">
    <property type="entry name" value="SENTRIN-SPECIFIC PROTEASE"/>
    <property type="match status" value="1"/>
</dbReference>
<dbReference type="OrthoDB" id="442460at2759"/>
<dbReference type="EMBL" id="JAERUA010000005">
    <property type="protein sequence ID" value="KAI1899896.1"/>
    <property type="molecule type" value="Genomic_DNA"/>
</dbReference>
<feature type="region of interest" description="Disordered" evidence="6">
    <location>
        <begin position="157"/>
        <end position="396"/>
    </location>
</feature>
<keyword evidence="2" id="KW-0597">Phosphoprotein</keyword>
<keyword evidence="3" id="KW-0645">Protease</keyword>
<feature type="compositionally biased region" description="Polar residues" evidence="6">
    <location>
        <begin position="84"/>
        <end position="106"/>
    </location>
</feature>
<evidence type="ECO:0000313" key="8">
    <source>
        <dbReference type="EMBL" id="KAI1899896.1"/>
    </source>
</evidence>
<keyword evidence="4" id="KW-0833">Ubl conjugation pathway</keyword>
<keyword evidence="9" id="KW-1185">Reference proteome</keyword>
<dbReference type="AlphaFoldDB" id="A0A8T3DVB7"/>
<feature type="compositionally biased region" description="Polar residues" evidence="6">
    <location>
        <begin position="119"/>
        <end position="136"/>
    </location>
</feature>
<feature type="region of interest" description="Disordered" evidence="6">
    <location>
        <begin position="74"/>
        <end position="137"/>
    </location>
</feature>
<dbReference type="Gene3D" id="3.40.395.10">
    <property type="entry name" value="Adenoviral Proteinase, Chain A"/>
    <property type="match status" value="1"/>
</dbReference>
<dbReference type="InterPro" id="IPR003653">
    <property type="entry name" value="Peptidase_C48_C"/>
</dbReference>
<dbReference type="InterPro" id="IPR051947">
    <property type="entry name" value="Sentrin-specific_protease"/>
</dbReference>
<keyword evidence="5" id="KW-0378">Hydrolase</keyword>
<dbReference type="Proteomes" id="UP000829720">
    <property type="component" value="Unassembled WGS sequence"/>
</dbReference>
<evidence type="ECO:0000256" key="3">
    <source>
        <dbReference type="ARBA" id="ARBA00022670"/>
    </source>
</evidence>
<proteinExistence type="inferred from homology"/>
<feature type="region of interest" description="Disordered" evidence="6">
    <location>
        <begin position="802"/>
        <end position="846"/>
    </location>
</feature>
<evidence type="ECO:0000256" key="5">
    <source>
        <dbReference type="ARBA" id="ARBA00022801"/>
    </source>
</evidence>
<dbReference type="GO" id="GO:0005634">
    <property type="term" value="C:nucleus"/>
    <property type="evidence" value="ECO:0007669"/>
    <property type="project" value="TreeGrafter"/>
</dbReference>
<gene>
    <name evidence="8" type="ORF">AGOR_G00066490</name>
</gene>
<accession>A0A8T3DVB7</accession>
<evidence type="ECO:0000313" key="9">
    <source>
        <dbReference type="Proteomes" id="UP000829720"/>
    </source>
</evidence>
<dbReference type="InterPro" id="IPR038765">
    <property type="entry name" value="Papain-like_cys_pep_sf"/>
</dbReference>
<name>A0A8T3DVB7_9TELE</name>
<evidence type="ECO:0000259" key="7">
    <source>
        <dbReference type="PROSITE" id="PS50600"/>
    </source>
</evidence>
<evidence type="ECO:0000256" key="6">
    <source>
        <dbReference type="SAM" id="MobiDB-lite"/>
    </source>
</evidence>
<dbReference type="GO" id="GO:0005737">
    <property type="term" value="C:cytoplasm"/>
    <property type="evidence" value="ECO:0007669"/>
    <property type="project" value="TreeGrafter"/>
</dbReference>
<comment type="similarity">
    <text evidence="1">Belongs to the peptidase C48 family.</text>
</comment>
<protein>
    <recommendedName>
        <fullName evidence="7">Ubiquitin-like protease family profile domain-containing protein</fullName>
    </recommendedName>
</protein>
<dbReference type="PANTHER" id="PTHR46896:SF2">
    <property type="entry name" value="SENTRIN-SPECIFIC PROTEASE 7"/>
    <property type="match status" value="1"/>
</dbReference>
<dbReference type="GO" id="GO:0070139">
    <property type="term" value="F:SUMO-specific endopeptidase activity"/>
    <property type="evidence" value="ECO:0007669"/>
    <property type="project" value="TreeGrafter"/>
</dbReference>
<dbReference type="SUPFAM" id="SSF54001">
    <property type="entry name" value="Cysteine proteinases"/>
    <property type="match status" value="1"/>
</dbReference>
<evidence type="ECO:0000256" key="4">
    <source>
        <dbReference type="ARBA" id="ARBA00022786"/>
    </source>
</evidence>
<reference evidence="8" key="1">
    <citation type="submission" date="2021-01" db="EMBL/GenBank/DDBJ databases">
        <authorList>
            <person name="Zahm M."/>
            <person name="Roques C."/>
            <person name="Cabau C."/>
            <person name="Klopp C."/>
            <person name="Donnadieu C."/>
            <person name="Jouanno E."/>
            <person name="Lampietro C."/>
            <person name="Louis A."/>
            <person name="Herpin A."/>
            <person name="Echchiki A."/>
            <person name="Berthelot C."/>
            <person name="Parey E."/>
            <person name="Roest-Crollius H."/>
            <person name="Braasch I."/>
            <person name="Postlethwait J."/>
            <person name="Bobe J."/>
            <person name="Montfort J."/>
            <person name="Bouchez O."/>
            <person name="Begum T."/>
            <person name="Mejri S."/>
            <person name="Adams A."/>
            <person name="Chen W.-J."/>
            <person name="Guiguen Y."/>
        </authorList>
    </citation>
    <scope>NUCLEOTIDE SEQUENCE</scope>
    <source>
        <tissue evidence="8">Blood</tissue>
    </source>
</reference>
<dbReference type="Pfam" id="PF02902">
    <property type="entry name" value="Peptidase_C48"/>
    <property type="match status" value="1"/>
</dbReference>
<organism evidence="8 9">
    <name type="scientific">Albula goreensis</name>
    <dbReference type="NCBI Taxonomy" id="1534307"/>
    <lineage>
        <taxon>Eukaryota</taxon>
        <taxon>Metazoa</taxon>
        <taxon>Chordata</taxon>
        <taxon>Craniata</taxon>
        <taxon>Vertebrata</taxon>
        <taxon>Euteleostomi</taxon>
        <taxon>Actinopterygii</taxon>
        <taxon>Neopterygii</taxon>
        <taxon>Teleostei</taxon>
        <taxon>Albuliformes</taxon>
        <taxon>Albulidae</taxon>
        <taxon>Albula</taxon>
    </lineage>
</organism>
<feature type="compositionally biased region" description="Basic and acidic residues" evidence="6">
    <location>
        <begin position="262"/>
        <end position="274"/>
    </location>
</feature>
<feature type="region of interest" description="Disordered" evidence="6">
    <location>
        <begin position="607"/>
        <end position="632"/>
    </location>
</feature>
<evidence type="ECO:0000256" key="1">
    <source>
        <dbReference type="ARBA" id="ARBA00005234"/>
    </source>
</evidence>
<dbReference type="PROSITE" id="PS50600">
    <property type="entry name" value="ULP_PROTEASE"/>
    <property type="match status" value="1"/>
</dbReference>
<comment type="caution">
    <text evidence="8">The sequence shown here is derived from an EMBL/GenBank/DDBJ whole genome shotgun (WGS) entry which is preliminary data.</text>
</comment>